<proteinExistence type="predicted"/>
<keyword evidence="2" id="KW-1185">Reference proteome</keyword>
<protein>
    <submittedName>
        <fullName evidence="1">Uncharacterized protein</fullName>
    </submittedName>
</protein>
<sequence>MEWMEAPEDEKFDEHPTRDEQGSRLYYHTWGTLDDVAKLRLQRYHLPENLEKGNNRVLGIQIEHLDGTVDTLGQWDLENSDIVAHTFYNSAQDGNLTSLDFTVSTVPASSLTCIAAVNANRGVDEGEPKMTKLYKSSQLPYAASTCTIHHGYRLGWIFGPGKNDVEDAPHWDKVWYYKPYLDVVATSWGYPELEAII</sequence>
<reference evidence="1" key="1">
    <citation type="submission" date="2022-07" db="EMBL/GenBank/DDBJ databases">
        <title>Fungi with potential for degradation of polypropylene.</title>
        <authorList>
            <person name="Gostincar C."/>
        </authorList>
    </citation>
    <scope>NUCLEOTIDE SEQUENCE</scope>
    <source>
        <strain evidence="1">EXF-13287</strain>
    </source>
</reference>
<dbReference type="AlphaFoldDB" id="A0AA38R879"/>
<organism evidence="1 2">
    <name type="scientific">Coniochaeta hoffmannii</name>
    <dbReference type="NCBI Taxonomy" id="91930"/>
    <lineage>
        <taxon>Eukaryota</taxon>
        <taxon>Fungi</taxon>
        <taxon>Dikarya</taxon>
        <taxon>Ascomycota</taxon>
        <taxon>Pezizomycotina</taxon>
        <taxon>Sordariomycetes</taxon>
        <taxon>Sordariomycetidae</taxon>
        <taxon>Coniochaetales</taxon>
        <taxon>Coniochaetaceae</taxon>
        <taxon>Coniochaeta</taxon>
    </lineage>
</organism>
<comment type="caution">
    <text evidence="1">The sequence shown here is derived from an EMBL/GenBank/DDBJ whole genome shotgun (WGS) entry which is preliminary data.</text>
</comment>
<name>A0AA38R879_9PEZI</name>
<gene>
    <name evidence="1" type="ORF">NKR19_g10028</name>
</gene>
<dbReference type="Proteomes" id="UP001174691">
    <property type="component" value="Unassembled WGS sequence"/>
</dbReference>
<evidence type="ECO:0000313" key="1">
    <source>
        <dbReference type="EMBL" id="KAJ9130144.1"/>
    </source>
</evidence>
<dbReference type="EMBL" id="JANBVN010000284">
    <property type="protein sequence ID" value="KAJ9130144.1"/>
    <property type="molecule type" value="Genomic_DNA"/>
</dbReference>
<accession>A0AA38R879</accession>
<evidence type="ECO:0000313" key="2">
    <source>
        <dbReference type="Proteomes" id="UP001174691"/>
    </source>
</evidence>